<keyword evidence="1" id="KW-0472">Membrane</keyword>
<keyword evidence="3" id="KW-1185">Reference proteome</keyword>
<accession>A0A397VMV5</accession>
<protein>
    <submittedName>
        <fullName evidence="2">Uncharacterized protein</fullName>
    </submittedName>
</protein>
<proteinExistence type="predicted"/>
<gene>
    <name evidence="2" type="ORF">C2G38_898285</name>
</gene>
<evidence type="ECO:0000313" key="3">
    <source>
        <dbReference type="Proteomes" id="UP000266673"/>
    </source>
</evidence>
<feature type="transmembrane region" description="Helical" evidence="1">
    <location>
        <begin position="44"/>
        <end position="63"/>
    </location>
</feature>
<dbReference type="Proteomes" id="UP000266673">
    <property type="component" value="Unassembled WGS sequence"/>
</dbReference>
<sequence length="64" mass="7371">MPRHFTATSAALLFVPVIQLLKRQLPITQISKSPIPFATVLVFMYTYYCTRICGIILCFFIIYP</sequence>
<keyword evidence="1" id="KW-0812">Transmembrane</keyword>
<evidence type="ECO:0000256" key="1">
    <source>
        <dbReference type="SAM" id="Phobius"/>
    </source>
</evidence>
<organism evidence="2 3">
    <name type="scientific">Gigaspora rosea</name>
    <dbReference type="NCBI Taxonomy" id="44941"/>
    <lineage>
        <taxon>Eukaryota</taxon>
        <taxon>Fungi</taxon>
        <taxon>Fungi incertae sedis</taxon>
        <taxon>Mucoromycota</taxon>
        <taxon>Glomeromycotina</taxon>
        <taxon>Glomeromycetes</taxon>
        <taxon>Diversisporales</taxon>
        <taxon>Gigasporaceae</taxon>
        <taxon>Gigaspora</taxon>
    </lineage>
</organism>
<name>A0A397VMV5_9GLOM</name>
<evidence type="ECO:0000313" key="2">
    <source>
        <dbReference type="EMBL" id="RIB23141.1"/>
    </source>
</evidence>
<keyword evidence="1" id="KW-1133">Transmembrane helix</keyword>
<reference evidence="2 3" key="1">
    <citation type="submission" date="2018-06" db="EMBL/GenBank/DDBJ databases">
        <title>Comparative genomics reveals the genomic features of Rhizophagus irregularis, R. cerebriforme, R. diaphanum and Gigaspora rosea, and their symbiotic lifestyle signature.</title>
        <authorList>
            <person name="Morin E."/>
            <person name="San Clemente H."/>
            <person name="Chen E.C.H."/>
            <person name="De La Providencia I."/>
            <person name="Hainaut M."/>
            <person name="Kuo A."/>
            <person name="Kohler A."/>
            <person name="Murat C."/>
            <person name="Tang N."/>
            <person name="Roy S."/>
            <person name="Loubradou J."/>
            <person name="Henrissat B."/>
            <person name="Grigoriev I.V."/>
            <person name="Corradi N."/>
            <person name="Roux C."/>
            <person name="Martin F.M."/>
        </authorList>
    </citation>
    <scope>NUCLEOTIDE SEQUENCE [LARGE SCALE GENOMIC DNA]</scope>
    <source>
        <strain evidence="2 3">DAOM 194757</strain>
    </source>
</reference>
<dbReference type="EMBL" id="QKWP01000276">
    <property type="protein sequence ID" value="RIB23141.1"/>
    <property type="molecule type" value="Genomic_DNA"/>
</dbReference>
<comment type="caution">
    <text evidence="2">The sequence shown here is derived from an EMBL/GenBank/DDBJ whole genome shotgun (WGS) entry which is preliminary data.</text>
</comment>
<dbReference type="AlphaFoldDB" id="A0A397VMV5"/>